<sequence length="581" mass="63679">MSERVFAVLKKDITRVHPKVEIRLLKLKPGNANDPVQCQLATESLDNGPFYSALSYVWGDIQTAQDPQNSIILGGHNFPVTRNLFLALRQLRPSLDGLPLTLWIDAVCINQVDLDERRDQVNMMRDIYSSAERVIIWLGESCDGSDAAFDALPTINGDGTGDDELALAKEDPLVLCGSKAASWSQLVGTWRAIAKSIFTEIGMVRVKPADVETPSQAMPGADGAQKSEGSAPKENKEGGTEKTVEVLAKVKIDVLDDLRVAVRSQGGDNLKRLLLISATSSATDPRDKVYSLLGMLKPASDDPTAPLPVPVDYRKPTAEVYADAVAHIFSTGEGPYFCREFSTREPPVQLLTSRASGVGADCKNGKVLDDKRTLRVEGLPVDRIEQVIALHDLLDEGSSKLQELEQLTTAAMHRKCRLEPNVAPLVEKFKQSEPLWKILVSNKSFLSGYDAAPASYQDQYEEVKARLLQSPGIDDGDQGTSINSYERWLRQSITRQSVFITDSGFVGTCVPDARKDDEIVILFGSPVPFVLRPLGVRQYEGADRAFHALVGASYTGGIMNGEMVDYLYCDDLADSVTYLIE</sequence>
<protein>
    <recommendedName>
        <fullName evidence="2">Heterokaryon incompatibility domain-containing protein</fullName>
    </recommendedName>
</protein>
<dbReference type="OrthoDB" id="3477286at2759"/>
<evidence type="ECO:0000256" key="1">
    <source>
        <dbReference type="SAM" id="MobiDB-lite"/>
    </source>
</evidence>
<keyword evidence="4" id="KW-1185">Reference proteome</keyword>
<proteinExistence type="predicted"/>
<comment type="caution">
    <text evidence="3">The sequence shown here is derived from an EMBL/GenBank/DDBJ whole genome shotgun (WGS) entry which is preliminary data.</text>
</comment>
<dbReference type="PANTHER" id="PTHR24148">
    <property type="entry name" value="ANKYRIN REPEAT DOMAIN-CONTAINING PROTEIN 39 HOMOLOG-RELATED"/>
    <property type="match status" value="1"/>
</dbReference>
<dbReference type="Pfam" id="PF06985">
    <property type="entry name" value="HET"/>
    <property type="match status" value="1"/>
</dbReference>
<dbReference type="PANTHER" id="PTHR24148:SF73">
    <property type="entry name" value="HET DOMAIN PROTEIN (AFU_ORTHOLOGUE AFUA_8G01020)"/>
    <property type="match status" value="1"/>
</dbReference>
<feature type="compositionally biased region" description="Basic and acidic residues" evidence="1">
    <location>
        <begin position="231"/>
        <end position="240"/>
    </location>
</feature>
<feature type="region of interest" description="Disordered" evidence="1">
    <location>
        <begin position="211"/>
        <end position="240"/>
    </location>
</feature>
<dbReference type="Pfam" id="PF26639">
    <property type="entry name" value="Het-6_barrel"/>
    <property type="match status" value="1"/>
</dbReference>
<feature type="domain" description="Heterokaryon incompatibility" evidence="2">
    <location>
        <begin position="51"/>
        <end position="157"/>
    </location>
</feature>
<dbReference type="InterPro" id="IPR010730">
    <property type="entry name" value="HET"/>
</dbReference>
<dbReference type="Proteomes" id="UP000838763">
    <property type="component" value="Unassembled WGS sequence"/>
</dbReference>
<accession>A0A9P1MF54</accession>
<dbReference type="AlphaFoldDB" id="A0A9P1MF54"/>
<gene>
    <name evidence="3" type="ORF">PPNO1_LOCUS8026</name>
</gene>
<organism evidence="3 4">
    <name type="scientific">Parascedosporium putredinis</name>
    <dbReference type="NCBI Taxonomy" id="1442378"/>
    <lineage>
        <taxon>Eukaryota</taxon>
        <taxon>Fungi</taxon>
        <taxon>Dikarya</taxon>
        <taxon>Ascomycota</taxon>
        <taxon>Pezizomycotina</taxon>
        <taxon>Sordariomycetes</taxon>
        <taxon>Hypocreomycetidae</taxon>
        <taxon>Microascales</taxon>
        <taxon>Microascaceae</taxon>
        <taxon>Parascedosporium</taxon>
    </lineage>
</organism>
<evidence type="ECO:0000259" key="2">
    <source>
        <dbReference type="Pfam" id="PF06985"/>
    </source>
</evidence>
<evidence type="ECO:0000313" key="3">
    <source>
        <dbReference type="EMBL" id="CAI4218443.1"/>
    </source>
</evidence>
<reference evidence="3" key="1">
    <citation type="submission" date="2022-11" db="EMBL/GenBank/DDBJ databases">
        <authorList>
            <person name="Scott C."/>
            <person name="Bruce N."/>
        </authorList>
    </citation>
    <scope>NUCLEOTIDE SEQUENCE</scope>
</reference>
<name>A0A9P1MF54_9PEZI</name>
<dbReference type="EMBL" id="CALLCH030000018">
    <property type="protein sequence ID" value="CAI4218443.1"/>
    <property type="molecule type" value="Genomic_DNA"/>
</dbReference>
<evidence type="ECO:0000313" key="4">
    <source>
        <dbReference type="Proteomes" id="UP000838763"/>
    </source>
</evidence>
<dbReference type="InterPro" id="IPR052895">
    <property type="entry name" value="HetReg/Transcr_Mod"/>
</dbReference>